<keyword evidence="1" id="KW-0472">Membrane</keyword>
<organism evidence="2 3">
    <name type="scientific">Hymenobacter bucti</name>
    <dbReference type="NCBI Taxonomy" id="1844114"/>
    <lineage>
        <taxon>Bacteria</taxon>
        <taxon>Pseudomonadati</taxon>
        <taxon>Bacteroidota</taxon>
        <taxon>Cytophagia</taxon>
        <taxon>Cytophagales</taxon>
        <taxon>Hymenobacteraceae</taxon>
        <taxon>Hymenobacter</taxon>
    </lineage>
</organism>
<evidence type="ECO:0000256" key="1">
    <source>
        <dbReference type="SAM" id="Phobius"/>
    </source>
</evidence>
<protein>
    <recommendedName>
        <fullName evidence="4">DUF1682 domain-containing protein</fullName>
    </recommendedName>
</protein>
<dbReference type="Proteomes" id="UP001597197">
    <property type="component" value="Unassembled WGS sequence"/>
</dbReference>
<feature type="transmembrane region" description="Helical" evidence="1">
    <location>
        <begin position="43"/>
        <end position="65"/>
    </location>
</feature>
<evidence type="ECO:0000313" key="3">
    <source>
        <dbReference type="Proteomes" id="UP001597197"/>
    </source>
</evidence>
<dbReference type="EMBL" id="JBHUFD010000002">
    <property type="protein sequence ID" value="MFD1872061.1"/>
    <property type="molecule type" value="Genomic_DNA"/>
</dbReference>
<dbReference type="RefSeq" id="WP_382312428.1">
    <property type="nucleotide sequence ID" value="NZ_JBHUFD010000002.1"/>
</dbReference>
<proteinExistence type="predicted"/>
<name>A0ABW4QRC6_9BACT</name>
<accession>A0ABW4QRC6</accession>
<gene>
    <name evidence="2" type="ORF">ACFSDX_06470</name>
</gene>
<evidence type="ECO:0000313" key="2">
    <source>
        <dbReference type="EMBL" id="MFD1872061.1"/>
    </source>
</evidence>
<reference evidence="3" key="1">
    <citation type="journal article" date="2019" name="Int. J. Syst. Evol. Microbiol.">
        <title>The Global Catalogue of Microorganisms (GCM) 10K type strain sequencing project: providing services to taxonomists for standard genome sequencing and annotation.</title>
        <authorList>
            <consortium name="The Broad Institute Genomics Platform"/>
            <consortium name="The Broad Institute Genome Sequencing Center for Infectious Disease"/>
            <person name="Wu L."/>
            <person name="Ma J."/>
        </authorList>
    </citation>
    <scope>NUCLEOTIDE SEQUENCE [LARGE SCALE GENOMIC DNA]</scope>
    <source>
        <strain evidence="3">CGMCC 1.15795</strain>
    </source>
</reference>
<sequence>MNRTFWLKKAFKFVFFAALFVAVAGFATQNLWNWLVPSLFHGPFISFGQTLGLLLLSRILFGGFGRGRGTWAQKRRQWQQHIAKEVETLSPDEREKFRQQMQNRCAQWGRRAGATAPMSN</sequence>
<keyword evidence="1" id="KW-0812">Transmembrane</keyword>
<keyword evidence="3" id="KW-1185">Reference proteome</keyword>
<evidence type="ECO:0008006" key="4">
    <source>
        <dbReference type="Google" id="ProtNLM"/>
    </source>
</evidence>
<keyword evidence="1" id="KW-1133">Transmembrane helix</keyword>
<comment type="caution">
    <text evidence="2">The sequence shown here is derived from an EMBL/GenBank/DDBJ whole genome shotgun (WGS) entry which is preliminary data.</text>
</comment>